<keyword evidence="2" id="KW-1185">Reference proteome</keyword>
<gene>
    <name evidence="1" type="ORF">SAMN05216167_1644</name>
</gene>
<reference evidence="1 2" key="1">
    <citation type="submission" date="2016-10" db="EMBL/GenBank/DDBJ databases">
        <authorList>
            <person name="de Groot N.N."/>
        </authorList>
    </citation>
    <scope>NUCLEOTIDE SEQUENCE [LARGE SCALE GENOMIC DNA]</scope>
    <source>
        <strain evidence="1 2">DSM 26130</strain>
    </source>
</reference>
<dbReference type="EMBL" id="FOLQ01000064">
    <property type="protein sequence ID" value="SFF39453.1"/>
    <property type="molecule type" value="Genomic_DNA"/>
</dbReference>
<accession>A0A1I2ICS6</accession>
<evidence type="ECO:0000313" key="1">
    <source>
        <dbReference type="EMBL" id="SFF39453.1"/>
    </source>
</evidence>
<sequence length="54" mass="6182">MPTPDPKSFNEKLRNFCIFVLMILSAVADHYGWSDLVFGAEKTKWLLELIGLLL</sequence>
<name>A0A1I2ICS6_9BACT</name>
<proteinExistence type="predicted"/>
<dbReference type="Proteomes" id="UP000198598">
    <property type="component" value="Unassembled WGS sequence"/>
</dbReference>
<organism evidence="1 2">
    <name type="scientific">Spirosoma endophyticum</name>
    <dbReference type="NCBI Taxonomy" id="662367"/>
    <lineage>
        <taxon>Bacteria</taxon>
        <taxon>Pseudomonadati</taxon>
        <taxon>Bacteroidota</taxon>
        <taxon>Cytophagia</taxon>
        <taxon>Cytophagales</taxon>
        <taxon>Cytophagaceae</taxon>
        <taxon>Spirosoma</taxon>
    </lineage>
</organism>
<evidence type="ECO:0000313" key="2">
    <source>
        <dbReference type="Proteomes" id="UP000198598"/>
    </source>
</evidence>
<protein>
    <submittedName>
        <fullName evidence="1">Uncharacterized protein</fullName>
    </submittedName>
</protein>
<dbReference type="AlphaFoldDB" id="A0A1I2ICS6"/>